<feature type="transmembrane region" description="Helical" evidence="14">
    <location>
        <begin position="52"/>
        <end position="72"/>
    </location>
</feature>
<feature type="transmembrane region" description="Helical" evidence="14">
    <location>
        <begin position="108"/>
        <end position="129"/>
    </location>
</feature>
<comment type="cofactor">
    <cofactor evidence="1">
        <name>Zn(2+)</name>
        <dbReference type="ChEBI" id="CHEBI:29105"/>
    </cofactor>
</comment>
<dbReference type="Proteomes" id="UP000195807">
    <property type="component" value="Chromosome"/>
</dbReference>
<evidence type="ECO:0000256" key="2">
    <source>
        <dbReference type="ARBA" id="ARBA00004477"/>
    </source>
</evidence>
<keyword evidence="9 14" id="KW-1133">Transmembrane helix</keyword>
<keyword evidence="5" id="KW-0479">Metal-binding</keyword>
<proteinExistence type="predicted"/>
<dbReference type="EMBL" id="CP019602">
    <property type="protein sequence ID" value="ARU16695.1"/>
    <property type="molecule type" value="Genomic_DNA"/>
</dbReference>
<keyword evidence="10" id="KW-0560">Oxidoreductase</keyword>
<feature type="domain" description="Fatty acid hydroxylase" evidence="15">
    <location>
        <begin position="59"/>
        <end position="196"/>
    </location>
</feature>
<evidence type="ECO:0000256" key="12">
    <source>
        <dbReference type="ARBA" id="ARBA00023136"/>
    </source>
</evidence>
<evidence type="ECO:0000256" key="6">
    <source>
        <dbReference type="ARBA" id="ARBA00022824"/>
    </source>
</evidence>
<feature type="transmembrane region" description="Helical" evidence="14">
    <location>
        <begin position="21"/>
        <end position="46"/>
    </location>
</feature>
<dbReference type="Pfam" id="PF04116">
    <property type="entry name" value="FA_hydroxylase"/>
    <property type="match status" value="1"/>
</dbReference>
<dbReference type="AlphaFoldDB" id="A0A1Z1FD67"/>
<evidence type="ECO:0000313" key="16">
    <source>
        <dbReference type="EMBL" id="ARU16695.1"/>
    </source>
</evidence>
<dbReference type="InterPro" id="IPR006694">
    <property type="entry name" value="Fatty_acid_hydroxylase"/>
</dbReference>
<evidence type="ECO:0000256" key="5">
    <source>
        <dbReference type="ARBA" id="ARBA00022723"/>
    </source>
</evidence>
<keyword evidence="12 14" id="KW-0472">Membrane</keyword>
<evidence type="ECO:0000256" key="3">
    <source>
        <dbReference type="ARBA" id="ARBA00022516"/>
    </source>
</evidence>
<dbReference type="RefSeq" id="WP_066846564.1">
    <property type="nucleotide sequence ID" value="NZ_CP019602.1"/>
</dbReference>
<dbReference type="STRING" id="450378.GCA_001661675_02317"/>
<gene>
    <name evidence="16" type="ORF">A9D14_11530</name>
</gene>
<evidence type="ECO:0000256" key="11">
    <source>
        <dbReference type="ARBA" id="ARBA00023098"/>
    </source>
</evidence>
<evidence type="ECO:0000256" key="4">
    <source>
        <dbReference type="ARBA" id="ARBA00022692"/>
    </source>
</evidence>
<reference evidence="16 17" key="1">
    <citation type="submission" date="2017-01" db="EMBL/GenBank/DDBJ databases">
        <title>Complete genome sequence of esterase-producing bacterium Croceicoccus marinus E4A9.</title>
        <authorList>
            <person name="Wu Y.-H."/>
            <person name="Cheng H."/>
            <person name="Xu L."/>
            <person name="Huo Y.-Y."/>
            <person name="Wang C.-S."/>
            <person name="Xu X.-W."/>
        </authorList>
    </citation>
    <scope>NUCLEOTIDE SEQUENCE [LARGE SCALE GENOMIC DNA]</scope>
    <source>
        <strain evidence="16 17">E4A9</strain>
    </source>
</reference>
<evidence type="ECO:0000259" key="15">
    <source>
        <dbReference type="Pfam" id="PF04116"/>
    </source>
</evidence>
<dbReference type="InterPro" id="IPR014430">
    <property type="entry name" value="Scs7"/>
</dbReference>
<comment type="subcellular location">
    <subcellularLocation>
        <location evidence="2">Endoplasmic reticulum membrane</location>
        <topology evidence="2">Multi-pass membrane protein</topology>
    </subcellularLocation>
</comment>
<protein>
    <submittedName>
        <fullName evidence="16">Fatty acid hydroxylase</fullName>
    </submittedName>
</protein>
<evidence type="ECO:0000313" key="17">
    <source>
        <dbReference type="Proteomes" id="UP000195807"/>
    </source>
</evidence>
<evidence type="ECO:0000256" key="1">
    <source>
        <dbReference type="ARBA" id="ARBA00001947"/>
    </source>
</evidence>
<dbReference type="GO" id="GO:0016020">
    <property type="term" value="C:membrane"/>
    <property type="evidence" value="ECO:0007669"/>
    <property type="project" value="InterPro"/>
</dbReference>
<dbReference type="GO" id="GO:0005506">
    <property type="term" value="F:iron ion binding"/>
    <property type="evidence" value="ECO:0007669"/>
    <property type="project" value="InterPro"/>
</dbReference>
<keyword evidence="8" id="KW-0862">Zinc</keyword>
<sequence length="203" mass="23103">MKRAASIDNRMPLFQNAWLERLTVVSLSWFLVTWGVLLPLIALAGWGAVGPLAGLGLSAAGLLVWSLFEYAMHRFLFHWKARFAPLQALAFLIHGSHHLQPNDRLRNLMPPVVSIPVALCIWGIFALLLGDAGTWAFLGFMLGYVMYDLTHFACHQLPMRSGLARAIKRHHMRHHHIDENANYAVTFLFWDRVFGSHLRSLKR</sequence>
<evidence type="ECO:0000256" key="14">
    <source>
        <dbReference type="SAM" id="Phobius"/>
    </source>
</evidence>
<organism evidence="16 17">
    <name type="scientific">Croceicoccus marinus</name>
    <dbReference type="NCBI Taxonomy" id="450378"/>
    <lineage>
        <taxon>Bacteria</taxon>
        <taxon>Pseudomonadati</taxon>
        <taxon>Pseudomonadota</taxon>
        <taxon>Alphaproteobacteria</taxon>
        <taxon>Sphingomonadales</taxon>
        <taxon>Erythrobacteraceae</taxon>
        <taxon>Croceicoccus</taxon>
    </lineage>
</organism>
<evidence type="ECO:0000256" key="9">
    <source>
        <dbReference type="ARBA" id="ARBA00022989"/>
    </source>
</evidence>
<dbReference type="KEGG" id="cman:A9D14_11530"/>
<keyword evidence="3" id="KW-0444">Lipid biosynthesis</keyword>
<keyword evidence="6" id="KW-0256">Endoplasmic reticulum</keyword>
<feature type="transmembrane region" description="Helical" evidence="14">
    <location>
        <begin position="135"/>
        <end position="154"/>
    </location>
</feature>
<name>A0A1Z1FD67_9SPHN</name>
<dbReference type="GO" id="GO:0006633">
    <property type="term" value="P:fatty acid biosynthetic process"/>
    <property type="evidence" value="ECO:0007669"/>
    <property type="project" value="UniProtKB-KW"/>
</dbReference>
<keyword evidence="13" id="KW-0275">Fatty acid biosynthesis</keyword>
<dbReference type="GO" id="GO:0080132">
    <property type="term" value="F:fatty acid 2-hydroxylase activity"/>
    <property type="evidence" value="ECO:0007669"/>
    <property type="project" value="InterPro"/>
</dbReference>
<dbReference type="OrthoDB" id="5291370at2"/>
<evidence type="ECO:0000256" key="8">
    <source>
        <dbReference type="ARBA" id="ARBA00022833"/>
    </source>
</evidence>
<dbReference type="PANTHER" id="PTHR12863:SF1">
    <property type="entry name" value="FATTY ACID 2-HYDROXYLASE"/>
    <property type="match status" value="1"/>
</dbReference>
<keyword evidence="4 14" id="KW-0812">Transmembrane</keyword>
<evidence type="ECO:0000256" key="10">
    <source>
        <dbReference type="ARBA" id="ARBA00023002"/>
    </source>
</evidence>
<evidence type="ECO:0000256" key="13">
    <source>
        <dbReference type="ARBA" id="ARBA00023160"/>
    </source>
</evidence>
<keyword evidence="17" id="KW-1185">Reference proteome</keyword>
<dbReference type="PANTHER" id="PTHR12863">
    <property type="entry name" value="FATTY ACID HYDROXYLASE"/>
    <property type="match status" value="1"/>
</dbReference>
<keyword evidence="11" id="KW-0443">Lipid metabolism</keyword>
<evidence type="ECO:0000256" key="7">
    <source>
        <dbReference type="ARBA" id="ARBA00022832"/>
    </source>
</evidence>
<accession>A0A1Z1FD67</accession>
<keyword evidence="7" id="KW-0276">Fatty acid metabolism</keyword>